<dbReference type="EMBL" id="SOGJ01000012">
    <property type="protein sequence ID" value="TFC99786.1"/>
    <property type="molecule type" value="Genomic_DNA"/>
</dbReference>
<dbReference type="RefSeq" id="WP_134362691.1">
    <property type="nucleotide sequence ID" value="NZ_SOGJ01000012.1"/>
</dbReference>
<comment type="caution">
    <text evidence="1">The sequence shown here is derived from an EMBL/GenBank/DDBJ whole genome shotgun (WGS) entry which is preliminary data.</text>
</comment>
<proteinExistence type="predicted"/>
<evidence type="ECO:0000313" key="1">
    <source>
        <dbReference type="EMBL" id="TFC99786.1"/>
    </source>
</evidence>
<protein>
    <recommendedName>
        <fullName evidence="3">DUF1918 domain-containing protein</fullName>
    </recommendedName>
</protein>
<sequence>MTVLLSGKPKPRPPLKVGDRVRLYKPRHDIGPDGFGWILHILDGGVQIAHVQADDGRPDPLPEWTRETVRFAEVQVHPC</sequence>
<name>A0ABY2J4C5_9MICO</name>
<organism evidence="1 2">
    <name type="scientific">Cryobacterium breve</name>
    <dbReference type="NCBI Taxonomy" id="1259258"/>
    <lineage>
        <taxon>Bacteria</taxon>
        <taxon>Bacillati</taxon>
        <taxon>Actinomycetota</taxon>
        <taxon>Actinomycetes</taxon>
        <taxon>Micrococcales</taxon>
        <taxon>Microbacteriaceae</taxon>
        <taxon>Cryobacterium</taxon>
    </lineage>
</organism>
<keyword evidence="2" id="KW-1185">Reference proteome</keyword>
<dbReference type="Proteomes" id="UP000298355">
    <property type="component" value="Unassembled WGS sequence"/>
</dbReference>
<reference evidence="1 2" key="1">
    <citation type="submission" date="2019-03" db="EMBL/GenBank/DDBJ databases">
        <title>Genomics of glacier-inhabiting Cryobacterium strains.</title>
        <authorList>
            <person name="Liu Q."/>
            <person name="Xin Y.-H."/>
        </authorList>
    </citation>
    <scope>NUCLEOTIDE SEQUENCE [LARGE SCALE GENOMIC DNA]</scope>
    <source>
        <strain evidence="1 2">TMT4-23</strain>
    </source>
</reference>
<accession>A0ABY2J4C5</accession>
<gene>
    <name evidence="1" type="ORF">E3O65_05275</name>
</gene>
<evidence type="ECO:0000313" key="2">
    <source>
        <dbReference type="Proteomes" id="UP000298355"/>
    </source>
</evidence>
<evidence type="ECO:0008006" key="3">
    <source>
        <dbReference type="Google" id="ProtNLM"/>
    </source>
</evidence>